<dbReference type="Proteomes" id="UP000586827">
    <property type="component" value="Unassembled WGS sequence"/>
</dbReference>
<evidence type="ECO:0000256" key="1">
    <source>
        <dbReference type="ARBA" id="ARBA00009437"/>
    </source>
</evidence>
<evidence type="ECO:0000256" key="4">
    <source>
        <dbReference type="ARBA" id="ARBA00023163"/>
    </source>
</evidence>
<keyword evidence="7" id="KW-1185">Reference proteome</keyword>
<evidence type="ECO:0000313" key="7">
    <source>
        <dbReference type="Proteomes" id="UP000586827"/>
    </source>
</evidence>
<name>A0A849BVI2_9NOCA</name>
<comment type="similarity">
    <text evidence="1">Belongs to the LysR transcriptional regulatory family.</text>
</comment>
<protein>
    <submittedName>
        <fullName evidence="6">LysR family transcriptional regulator</fullName>
    </submittedName>
</protein>
<organism evidence="6 7">
    <name type="scientific">Nocardia uniformis</name>
    <dbReference type="NCBI Taxonomy" id="53432"/>
    <lineage>
        <taxon>Bacteria</taxon>
        <taxon>Bacillati</taxon>
        <taxon>Actinomycetota</taxon>
        <taxon>Actinomycetes</taxon>
        <taxon>Mycobacteriales</taxon>
        <taxon>Nocardiaceae</taxon>
        <taxon>Nocardia</taxon>
    </lineage>
</organism>
<dbReference type="EMBL" id="JABELX010000004">
    <property type="protein sequence ID" value="NNH70603.1"/>
    <property type="molecule type" value="Genomic_DNA"/>
</dbReference>
<gene>
    <name evidence="6" type="ORF">HLB23_12140</name>
</gene>
<dbReference type="PANTHER" id="PTHR30537">
    <property type="entry name" value="HTH-TYPE TRANSCRIPTIONAL REGULATOR"/>
    <property type="match status" value="1"/>
</dbReference>
<reference evidence="6 7" key="1">
    <citation type="submission" date="2020-05" db="EMBL/GenBank/DDBJ databases">
        <title>MicrobeNet Type strains.</title>
        <authorList>
            <person name="Nicholson A.C."/>
        </authorList>
    </citation>
    <scope>NUCLEOTIDE SEQUENCE [LARGE SCALE GENOMIC DNA]</scope>
    <source>
        <strain evidence="6 7">JCM 3224</strain>
    </source>
</reference>
<keyword evidence="2" id="KW-0805">Transcription regulation</keyword>
<dbReference type="InterPro" id="IPR036390">
    <property type="entry name" value="WH_DNA-bd_sf"/>
</dbReference>
<keyword evidence="3" id="KW-0238">DNA-binding</keyword>
<evidence type="ECO:0000256" key="3">
    <source>
        <dbReference type="ARBA" id="ARBA00023125"/>
    </source>
</evidence>
<keyword evidence="4" id="KW-0804">Transcription</keyword>
<dbReference type="PANTHER" id="PTHR30537:SF3">
    <property type="entry name" value="TRANSCRIPTIONAL REGULATORY PROTEIN"/>
    <property type="match status" value="1"/>
</dbReference>
<dbReference type="AlphaFoldDB" id="A0A849BVI2"/>
<dbReference type="Gene3D" id="3.40.190.290">
    <property type="match status" value="1"/>
</dbReference>
<dbReference type="GO" id="GO:0043565">
    <property type="term" value="F:sequence-specific DNA binding"/>
    <property type="evidence" value="ECO:0007669"/>
    <property type="project" value="TreeGrafter"/>
</dbReference>
<dbReference type="Pfam" id="PF00126">
    <property type="entry name" value="HTH_1"/>
    <property type="match status" value="1"/>
</dbReference>
<accession>A0A849BVI2</accession>
<dbReference type="InterPro" id="IPR036388">
    <property type="entry name" value="WH-like_DNA-bd_sf"/>
</dbReference>
<dbReference type="Gene3D" id="1.10.10.10">
    <property type="entry name" value="Winged helix-like DNA-binding domain superfamily/Winged helix DNA-binding domain"/>
    <property type="match status" value="1"/>
</dbReference>
<evidence type="ECO:0000259" key="5">
    <source>
        <dbReference type="PROSITE" id="PS50931"/>
    </source>
</evidence>
<feature type="domain" description="HTH lysR-type" evidence="5">
    <location>
        <begin position="12"/>
        <end position="69"/>
    </location>
</feature>
<dbReference type="RefSeq" id="WP_067522683.1">
    <property type="nucleotide sequence ID" value="NZ_JABELX010000004.1"/>
</dbReference>
<dbReference type="InterPro" id="IPR058163">
    <property type="entry name" value="LysR-type_TF_proteobact-type"/>
</dbReference>
<dbReference type="InterPro" id="IPR005119">
    <property type="entry name" value="LysR_subst-bd"/>
</dbReference>
<evidence type="ECO:0000256" key="2">
    <source>
        <dbReference type="ARBA" id="ARBA00023015"/>
    </source>
</evidence>
<dbReference type="GO" id="GO:0003700">
    <property type="term" value="F:DNA-binding transcription factor activity"/>
    <property type="evidence" value="ECO:0007669"/>
    <property type="project" value="InterPro"/>
</dbReference>
<evidence type="ECO:0000313" key="6">
    <source>
        <dbReference type="EMBL" id="NNH70603.1"/>
    </source>
</evidence>
<sequence>MSAPHPLTARQPSPDDLLVLLAVARLGKFSAAAEALGVNSTTASRRIAALEKVMGGRVLVRESGDWELTELGRGALVVAEEIERSLQHLATPLQTRRDGVAGLVRIAASDAFAAHVAVPALARLQENYPRLSIELISATRRVRQNRSGVDLEIVVGRPDVHRAVARHLTDYHLGLYASDSYLASHGHPADLTALAEHRLIYYIESSLQIDELDLAAKQLPASPIGLRSTSVFAHVEATAAAAGIGILPVYLADRRPELRRILAVEFDHRISYWTVAREEALRGNTVRAVLDALRAEVRARASELRGGCG</sequence>
<dbReference type="SUPFAM" id="SSF53850">
    <property type="entry name" value="Periplasmic binding protein-like II"/>
    <property type="match status" value="1"/>
</dbReference>
<dbReference type="InterPro" id="IPR000847">
    <property type="entry name" value="LysR_HTH_N"/>
</dbReference>
<proteinExistence type="inferred from homology"/>
<dbReference type="GO" id="GO:0006351">
    <property type="term" value="P:DNA-templated transcription"/>
    <property type="evidence" value="ECO:0007669"/>
    <property type="project" value="TreeGrafter"/>
</dbReference>
<dbReference type="Pfam" id="PF03466">
    <property type="entry name" value="LysR_substrate"/>
    <property type="match status" value="1"/>
</dbReference>
<dbReference type="SUPFAM" id="SSF46785">
    <property type="entry name" value="Winged helix' DNA-binding domain"/>
    <property type="match status" value="1"/>
</dbReference>
<comment type="caution">
    <text evidence="6">The sequence shown here is derived from an EMBL/GenBank/DDBJ whole genome shotgun (WGS) entry which is preliminary data.</text>
</comment>
<dbReference type="PROSITE" id="PS50931">
    <property type="entry name" value="HTH_LYSR"/>
    <property type="match status" value="1"/>
</dbReference>